<dbReference type="Proteomes" id="UP001305779">
    <property type="component" value="Unassembled WGS sequence"/>
</dbReference>
<feature type="compositionally biased region" description="Basic and acidic residues" evidence="1">
    <location>
        <begin position="250"/>
        <end position="272"/>
    </location>
</feature>
<feature type="region of interest" description="Disordered" evidence="1">
    <location>
        <begin position="231"/>
        <end position="390"/>
    </location>
</feature>
<accession>A0ABR0EPR9</accession>
<dbReference type="PANTHER" id="PTHR23149:SF33">
    <property type="entry name" value="PROTEIN TMA23"/>
    <property type="match status" value="1"/>
</dbReference>
<protein>
    <submittedName>
        <fullName evidence="2">Uncharacterized protein</fullName>
    </submittedName>
</protein>
<evidence type="ECO:0000256" key="1">
    <source>
        <dbReference type="SAM" id="MobiDB-lite"/>
    </source>
</evidence>
<feature type="region of interest" description="Disordered" evidence="1">
    <location>
        <begin position="101"/>
        <end position="132"/>
    </location>
</feature>
<sequence length="433" mass="47538">MDAAGYLKRHGWRGDGHSLDHTGRGIRKPLLVSKKVDVLGVGLNKHAAVSDQWWMRAFDQGLKDLGTGKKSALADVREKGMAYGGLYGRFVKGEGVAGTFGEAEAESNSSRKRKREDDPQKPGSSDKKVKTNAEALEKNLNRDVRRFVSEAIRRGLISGEDEKVPGKRDTDSGAVSKFGEAVVAKVFTKAGILGADSSKTLDHQDKYNRGKLQRAVKRAAREFLVSRFSADEQRTLGKDASRSKVKPKSTSREELSEKDDKTAAKEAKALRKQERRAKKSTEQTGFETNADEVKISTSSKTKSKTIPGVGAVDRYPTKAEKKAKKQGRKDKENTTPESTPSEDTNNLGFITDTKGDAGLEGRSSSSDSLSVIDSDGNVRYTCKPGQVVPLDPTIWTGIKPKLLPKPVRKARSEYMSERREARQARKAKKVKVS</sequence>
<evidence type="ECO:0000313" key="2">
    <source>
        <dbReference type="EMBL" id="KAK4503517.1"/>
    </source>
</evidence>
<dbReference type="EMBL" id="JAXOVC010000003">
    <property type="protein sequence ID" value="KAK4503517.1"/>
    <property type="molecule type" value="Genomic_DNA"/>
</dbReference>
<feature type="compositionally biased region" description="Basic residues" evidence="1">
    <location>
        <begin position="424"/>
        <end position="433"/>
    </location>
</feature>
<dbReference type="PANTHER" id="PTHR23149">
    <property type="entry name" value="G PATCH DOMAIN CONTAINING PROTEIN"/>
    <property type="match status" value="1"/>
</dbReference>
<dbReference type="InterPro" id="IPR050656">
    <property type="entry name" value="PINX1"/>
</dbReference>
<feature type="compositionally biased region" description="Basic and acidic residues" evidence="1">
    <location>
        <begin position="231"/>
        <end position="242"/>
    </location>
</feature>
<reference evidence="2 3" key="1">
    <citation type="journal article" date="2023" name="G3 (Bethesda)">
        <title>A chromosome-level genome assembly of Zasmidium syzygii isolated from banana leaves.</title>
        <authorList>
            <person name="van Westerhoven A.C."/>
            <person name="Mehrabi R."/>
            <person name="Talebi R."/>
            <person name="Steentjes M.B.F."/>
            <person name="Corcolon B."/>
            <person name="Chong P.A."/>
            <person name="Kema G.H.J."/>
            <person name="Seidl M.F."/>
        </authorList>
    </citation>
    <scope>NUCLEOTIDE SEQUENCE [LARGE SCALE GENOMIC DNA]</scope>
    <source>
        <strain evidence="2 3">P124</strain>
    </source>
</reference>
<feature type="compositionally biased region" description="Basic and acidic residues" evidence="1">
    <location>
        <begin position="115"/>
        <end position="132"/>
    </location>
</feature>
<feature type="compositionally biased region" description="Polar residues" evidence="1">
    <location>
        <begin position="335"/>
        <end position="348"/>
    </location>
</feature>
<name>A0ABR0EPR9_ZASCE</name>
<comment type="caution">
    <text evidence="2">The sequence shown here is derived from an EMBL/GenBank/DDBJ whole genome shotgun (WGS) entry which is preliminary data.</text>
</comment>
<feature type="compositionally biased region" description="Low complexity" evidence="1">
    <location>
        <begin position="295"/>
        <end position="306"/>
    </location>
</feature>
<feature type="region of interest" description="Disordered" evidence="1">
    <location>
        <begin position="408"/>
        <end position="433"/>
    </location>
</feature>
<evidence type="ECO:0000313" key="3">
    <source>
        <dbReference type="Proteomes" id="UP001305779"/>
    </source>
</evidence>
<proteinExistence type="predicted"/>
<gene>
    <name evidence="2" type="ORF">PRZ48_004432</name>
</gene>
<organism evidence="2 3">
    <name type="scientific">Zasmidium cellare</name>
    <name type="common">Wine cellar mold</name>
    <name type="synonym">Racodium cellare</name>
    <dbReference type="NCBI Taxonomy" id="395010"/>
    <lineage>
        <taxon>Eukaryota</taxon>
        <taxon>Fungi</taxon>
        <taxon>Dikarya</taxon>
        <taxon>Ascomycota</taxon>
        <taxon>Pezizomycotina</taxon>
        <taxon>Dothideomycetes</taxon>
        <taxon>Dothideomycetidae</taxon>
        <taxon>Mycosphaerellales</taxon>
        <taxon>Mycosphaerellaceae</taxon>
        <taxon>Zasmidium</taxon>
    </lineage>
</organism>
<feature type="compositionally biased region" description="Low complexity" evidence="1">
    <location>
        <begin position="363"/>
        <end position="375"/>
    </location>
</feature>
<keyword evidence="3" id="KW-1185">Reference proteome</keyword>
<feature type="compositionally biased region" description="Basic and acidic residues" evidence="1">
    <location>
        <begin position="410"/>
        <end position="423"/>
    </location>
</feature>